<dbReference type="GO" id="GO:0005096">
    <property type="term" value="F:GTPase activator activity"/>
    <property type="evidence" value="ECO:0007669"/>
    <property type="project" value="UniProtKB-KW"/>
</dbReference>
<dbReference type="OrthoDB" id="27140at2759"/>
<feature type="compositionally biased region" description="Polar residues" evidence="7">
    <location>
        <begin position="1676"/>
        <end position="1689"/>
    </location>
</feature>
<evidence type="ECO:0000256" key="2">
    <source>
        <dbReference type="ARBA" id="ARBA00022468"/>
    </source>
</evidence>
<feature type="compositionally biased region" description="Low complexity" evidence="7">
    <location>
        <begin position="1659"/>
        <end position="1671"/>
    </location>
</feature>
<dbReference type="SUPFAM" id="SSF47923">
    <property type="entry name" value="Ypt/Rab-GAP domain of gyp1p"/>
    <property type="match status" value="2"/>
</dbReference>
<evidence type="ECO:0000256" key="1">
    <source>
        <dbReference type="ARBA" id="ARBA00004651"/>
    </source>
</evidence>
<feature type="compositionally biased region" description="Low complexity" evidence="7">
    <location>
        <begin position="1938"/>
        <end position="1952"/>
    </location>
</feature>
<dbReference type="Pfam" id="PF12796">
    <property type="entry name" value="Ank_2"/>
    <property type="match status" value="1"/>
</dbReference>
<dbReference type="Pfam" id="PF22997">
    <property type="entry name" value="CHS4"/>
    <property type="match status" value="1"/>
</dbReference>
<feature type="region of interest" description="Disordered" evidence="7">
    <location>
        <begin position="1540"/>
        <end position="1604"/>
    </location>
</feature>
<dbReference type="PANTHER" id="PTHR22957">
    <property type="entry name" value="TBC1 DOMAIN FAMILY MEMBER GTPASE-ACTIVATING PROTEIN"/>
    <property type="match status" value="1"/>
</dbReference>
<dbReference type="EMBL" id="JAAAHY010001311">
    <property type="protein sequence ID" value="KAF9950351.1"/>
    <property type="molecule type" value="Genomic_DNA"/>
</dbReference>
<keyword evidence="2" id="KW-0343">GTPase activation</keyword>
<feature type="compositionally biased region" description="Basic and acidic residues" evidence="7">
    <location>
        <begin position="373"/>
        <end position="384"/>
    </location>
</feature>
<feature type="region of interest" description="Disordered" evidence="7">
    <location>
        <begin position="297"/>
        <end position="318"/>
    </location>
</feature>
<dbReference type="SMART" id="SM00164">
    <property type="entry name" value="TBC"/>
    <property type="match status" value="1"/>
</dbReference>
<accession>A0A9P6IWD7</accession>
<feature type="transmembrane region" description="Helical" evidence="8">
    <location>
        <begin position="686"/>
        <end position="710"/>
    </location>
</feature>
<feature type="region of interest" description="Disordered" evidence="7">
    <location>
        <begin position="1821"/>
        <end position="2086"/>
    </location>
</feature>
<feature type="compositionally biased region" description="Basic and acidic residues" evidence="7">
    <location>
        <begin position="299"/>
        <end position="308"/>
    </location>
</feature>
<feature type="compositionally biased region" description="Polar residues" evidence="7">
    <location>
        <begin position="1835"/>
        <end position="1856"/>
    </location>
</feature>
<evidence type="ECO:0000313" key="10">
    <source>
        <dbReference type="EMBL" id="KAF9950351.1"/>
    </source>
</evidence>
<name>A0A9P6IWD7_MORAP</name>
<feature type="region of interest" description="Disordered" evidence="7">
    <location>
        <begin position="1372"/>
        <end position="1400"/>
    </location>
</feature>
<dbReference type="Pfam" id="PF03142">
    <property type="entry name" value="Chitin_synth_2"/>
    <property type="match status" value="2"/>
</dbReference>
<reference evidence="10" key="1">
    <citation type="journal article" date="2020" name="Fungal Divers.">
        <title>Resolving the Mortierellaceae phylogeny through synthesis of multi-gene phylogenetics and phylogenomics.</title>
        <authorList>
            <person name="Vandepol N."/>
            <person name="Liber J."/>
            <person name="Desiro A."/>
            <person name="Na H."/>
            <person name="Kennedy M."/>
            <person name="Barry K."/>
            <person name="Grigoriev I.V."/>
            <person name="Miller A.N."/>
            <person name="O'Donnell K."/>
            <person name="Stajich J.E."/>
            <person name="Bonito G."/>
        </authorList>
    </citation>
    <scope>NUCLEOTIDE SEQUENCE</scope>
    <source>
        <strain evidence="10">CK1249</strain>
    </source>
</reference>
<keyword evidence="4" id="KW-0808">Transferase</keyword>
<evidence type="ECO:0000256" key="8">
    <source>
        <dbReference type="SAM" id="Phobius"/>
    </source>
</evidence>
<feature type="repeat" description="ANK" evidence="6">
    <location>
        <begin position="35"/>
        <end position="67"/>
    </location>
</feature>
<gene>
    <name evidence="10" type="primary">TBC1D5</name>
    <name evidence="10" type="ORF">BGZ70_001415</name>
</gene>
<evidence type="ECO:0000256" key="4">
    <source>
        <dbReference type="ARBA" id="ARBA00022679"/>
    </source>
</evidence>
<keyword evidence="11" id="KW-1185">Reference proteome</keyword>
<dbReference type="SUPFAM" id="SSF48403">
    <property type="entry name" value="Ankyrin repeat"/>
    <property type="match status" value="1"/>
</dbReference>
<evidence type="ECO:0000259" key="9">
    <source>
        <dbReference type="PROSITE" id="PS50086"/>
    </source>
</evidence>
<feature type="domain" description="Rab-GAP TBC" evidence="9">
    <location>
        <begin position="1177"/>
        <end position="1465"/>
    </location>
</feature>
<feature type="compositionally biased region" description="Low complexity" evidence="7">
    <location>
        <begin position="1559"/>
        <end position="1570"/>
    </location>
</feature>
<feature type="non-terminal residue" evidence="10">
    <location>
        <position position="2086"/>
    </location>
</feature>
<sequence>ESITPLIIASYNGFVSICRLLIAIGHADVNQQDNTLKSALLLASYAGHVDVMAELIEHGASLNTLDQYGWSSLMLAAYAGKLEACKLLLAHGADPHIRTANGKNARSLSWDAGHKSIASYISKFLARDINMSTSSSGTTSGTGSGSGISSMTLIQQILPAVPKSPSRRTHSPAPSLPSVPEEAQEEDHYRPRRSFSAHNSTISRQSALSSRLTSAPKGRRPRSINVAPIQPKLSLDEPVSPLPSATDTTIPPALLAERSDPSSGLVTVDAIVSPAAEQPVLQRPSPAGAVINAAVGHAGSREEAEQTHPKVLAGPTPPVQKYTVHRSGIIPRYGTAQVDYQLEIHPYATSSILTSANATSVADVGLQGSPSKSRSEREKVDGMEQHLNQRILRQRRLKERSRNYAWFAFSQCATFCCPSRMFPKSWSKDRRQDWREKVALCVMITVLSMALGFLAFGLALLTCRPRSVQSIGPADFRAHYGDPTSSTREQGGLCTIRGVVYDVKGLFLEGFHPSLSGGNVTWAGLDTFLSANYGGDISSLFPPTDLDPACQLFGLANGFGQCSLARGDFNHCHSTPAPAEVMQRFTRSDIRIAYDWEDVRNGASGSQLVVYGGSVLDVTHYLAQNISNIASTEEKARMDWIRSLVGKDASIAIQRQPDHRVLGHCLQGAFKVGVLSGQTDGCLASIVINTLALSGLLLISLMRLVSALVYRRMFLRPITHREKGSLTTSIGVKTNGGNPVLMLVTCQATDQEQQIKATLDSLVLASRSGSSTLLLVVADEAAECLPGNTGQGAQSCVRLMDQSATAASPLDEKGTAGSADTEQDVESLAVCNLQQADTIPERVPAIFSGFYQVEAQRVPYVLLSLPASRRRSSQEEYGNWFKKRLVVRWLHRICFNEPVTAFEYLLFERTRAVLGYGPECFDMLLMAAVGSECEEHSISQMITALRNNERIMGVCANRRISNGLDTWLTRIQDYENHLALHFNLAFASLIGAVDCLPSEFSLYRIKATQPDSHRKPDDPSTTVHMDGAMDHGSDEGETKIGPQQDVDGGDTGVKVDSIVQHADKEDYQRFIPIMIHPDVVASFTAGKTRTLHDRSMLLNGTEDRFLTGLLCRAFPSKRVVYLPHATCRVRATHSFATYLRQQSRAIIGREKWTEVFEDPSLTMASLKARALSQHSNLGADGIRSVCWKVYLSCLPSLELSTWPFAMTKERERYMQLRKQYIRAIGSEEGSEPDLEVNNPLSLAEDSPWQQFFVDSELKKIIKQDVERTLPDNDYFRSERVQEQLSDILFIYCKINHDVSYRQGMHELLAHVLWVVSSESLDIHSEPDMTSDATLEVIKSVLDSTYIEHDTFSLFSSLMSRAKPWYEFSEEGFPGRKSKPTNVPQTQLFGRSDTPEQPAGKQTPVIEWSFKIFHQLEKIDNELYLHLRSLEIEPQLFGIRWFRLLFSREFPMDNVLSLWDGIFANGPSLDICIFLGVALLLRIRGELLEEDFAGCLHKLMRYPSVKDIHQFLPQALRLQMSPNAATGQEVIRQNYALAGKPLPPLPSPHADADHYQSEGTSSLHTQRQSTHSQHHSQTQHHYQQPQAHSQDQSKGSAFPGNGVLSQHLPPAALDAIKPVAEGFVHVTKNVLESKGGAALNKAINDMKKNTQSYIRKANTHTATPATTSTFPPMFDQAISSTGRMSATSRPAPSPPKQYHAHGSINDAHKQLHSQIGQIVAKAVVILDAEFISPSRNGAGTPTIHDSSKSATSDEKEPVKEPSRAALAAMCGLEHVRDVLLGFVKDLDPLVIESGMLEKPAQAPTAKGAGNYDYTTATTATVSHATPKHQVEGKGAGSTSPVPRTPPNASTTAHSPSGQPKKGVPARSSMDIPHERRSMSRASSQANVATESSFQHGVTAGSPAASVGDSAPTAPMHTTPPPPPKPFSFDDLIKDTPAEPTRSSSPLSSASRGASGAGLGTKTKSPRSSLAHSQFSWMVSDGAEDGAQSGPALSRTGSGGVTSSSSSASLSSATKGSNGGVTSRPLGEFSLASSPSLGGHRIKVDPLAGSVSKRSGSGAQLGAAGSRSGAGQSTMQGQQLQDDDPLRE</sequence>
<keyword evidence="8" id="KW-0472">Membrane</keyword>
<comment type="subcellular location">
    <subcellularLocation>
        <location evidence="1">Cell membrane</location>
        <topology evidence="1">Multi-pass membrane protein</topology>
    </subcellularLocation>
</comment>
<dbReference type="PROSITE" id="PS50297">
    <property type="entry name" value="ANK_REP_REGION"/>
    <property type="match status" value="2"/>
</dbReference>
<feature type="region of interest" description="Disordered" evidence="7">
    <location>
        <begin position="1733"/>
        <end position="1761"/>
    </location>
</feature>
<dbReference type="InterPro" id="IPR036770">
    <property type="entry name" value="Ankyrin_rpt-contain_sf"/>
</dbReference>
<keyword evidence="6" id="KW-0040">ANK repeat</keyword>
<feature type="region of interest" description="Disordered" evidence="7">
    <location>
        <begin position="363"/>
        <end position="385"/>
    </location>
</feature>
<organism evidence="10 11">
    <name type="scientific">Mortierella alpina</name>
    <name type="common">Oleaginous fungus</name>
    <name type="synonym">Mortierella renispora</name>
    <dbReference type="NCBI Taxonomy" id="64518"/>
    <lineage>
        <taxon>Eukaryota</taxon>
        <taxon>Fungi</taxon>
        <taxon>Fungi incertae sedis</taxon>
        <taxon>Mucoromycota</taxon>
        <taxon>Mortierellomycotina</taxon>
        <taxon>Mortierellomycetes</taxon>
        <taxon>Mortierellales</taxon>
        <taxon>Mortierellaceae</taxon>
        <taxon>Mortierella</taxon>
    </lineage>
</organism>
<keyword evidence="3" id="KW-1003">Cell membrane</keyword>
<dbReference type="Gene3D" id="1.10.8.270">
    <property type="entry name" value="putative rabgap domain of human tbc1 domain family member 14 like domains"/>
    <property type="match status" value="1"/>
</dbReference>
<feature type="compositionally biased region" description="Polar residues" evidence="7">
    <location>
        <begin position="1379"/>
        <end position="1388"/>
    </location>
</feature>
<dbReference type="GO" id="GO:0005886">
    <property type="term" value="C:plasma membrane"/>
    <property type="evidence" value="ECO:0007669"/>
    <property type="project" value="UniProtKB-SubCell"/>
</dbReference>
<keyword evidence="8" id="KW-1133">Transmembrane helix</keyword>
<feature type="compositionally biased region" description="Polar residues" evidence="7">
    <location>
        <begin position="196"/>
        <end position="213"/>
    </location>
</feature>
<evidence type="ECO:0000256" key="5">
    <source>
        <dbReference type="ARBA" id="ARBA00023180"/>
    </source>
</evidence>
<feature type="compositionally biased region" description="Basic and acidic residues" evidence="7">
    <location>
        <begin position="1744"/>
        <end position="1761"/>
    </location>
</feature>
<feature type="repeat" description="ANK" evidence="6">
    <location>
        <begin position="68"/>
        <end position="100"/>
    </location>
</feature>
<keyword evidence="5" id="KW-0325">Glycoprotein</keyword>
<evidence type="ECO:0000313" key="11">
    <source>
        <dbReference type="Proteomes" id="UP000738359"/>
    </source>
</evidence>
<evidence type="ECO:0000256" key="7">
    <source>
        <dbReference type="SAM" id="MobiDB-lite"/>
    </source>
</evidence>
<feature type="compositionally biased region" description="Low complexity" evidence="7">
    <location>
        <begin position="1999"/>
        <end position="2014"/>
    </location>
</feature>
<dbReference type="PROSITE" id="PS50086">
    <property type="entry name" value="TBC_RABGAP"/>
    <property type="match status" value="1"/>
</dbReference>
<dbReference type="InterPro" id="IPR000195">
    <property type="entry name" value="Rab-GAP-TBC_dom"/>
</dbReference>
<proteinExistence type="predicted"/>
<feature type="compositionally biased region" description="Polar residues" evidence="7">
    <location>
        <begin position="1878"/>
        <end position="1894"/>
    </location>
</feature>
<dbReference type="GO" id="GO:0016740">
    <property type="term" value="F:transferase activity"/>
    <property type="evidence" value="ECO:0007669"/>
    <property type="project" value="UniProtKB-KW"/>
</dbReference>
<dbReference type="InterPro" id="IPR002110">
    <property type="entry name" value="Ankyrin_rpt"/>
</dbReference>
<feature type="region of interest" description="Disordered" evidence="7">
    <location>
        <begin position="1659"/>
        <end position="1700"/>
    </location>
</feature>
<protein>
    <submittedName>
        <fullName evidence="10">TBC1 domain, member 5</fullName>
    </submittedName>
</protein>
<feature type="compositionally biased region" description="Low complexity" evidence="7">
    <location>
        <begin position="1578"/>
        <end position="1587"/>
    </location>
</feature>
<dbReference type="SMART" id="SM00248">
    <property type="entry name" value="ANK"/>
    <property type="match status" value="4"/>
</dbReference>
<dbReference type="FunFam" id="1.10.472.80:FF:000038">
    <property type="entry name" value="TBC1 domain family member 5"/>
    <property type="match status" value="1"/>
</dbReference>
<dbReference type="Gene3D" id="1.25.40.20">
    <property type="entry name" value="Ankyrin repeat-containing domain"/>
    <property type="match status" value="1"/>
</dbReference>
<evidence type="ECO:0000256" key="3">
    <source>
        <dbReference type="ARBA" id="ARBA00022475"/>
    </source>
</evidence>
<feature type="region of interest" description="Disordered" evidence="7">
    <location>
        <begin position="1008"/>
        <end position="1050"/>
    </location>
</feature>
<dbReference type="Pfam" id="PF00566">
    <property type="entry name" value="RabGAP-TBC"/>
    <property type="match status" value="2"/>
</dbReference>
<feature type="compositionally biased region" description="Basic and acidic residues" evidence="7">
    <location>
        <begin position="1027"/>
        <end position="1038"/>
    </location>
</feature>
<dbReference type="InterPro" id="IPR054295">
    <property type="entry name" value="CHS4-like_dom"/>
</dbReference>
<dbReference type="PANTHER" id="PTHR22957:SF337">
    <property type="entry name" value="TBC1 DOMAIN FAMILY MEMBER 5"/>
    <property type="match status" value="1"/>
</dbReference>
<evidence type="ECO:0000256" key="6">
    <source>
        <dbReference type="PROSITE-ProRule" id="PRU00023"/>
    </source>
</evidence>
<feature type="compositionally biased region" description="Polar residues" evidence="7">
    <location>
        <begin position="1960"/>
        <end position="1975"/>
    </location>
</feature>
<dbReference type="PROSITE" id="PS50088">
    <property type="entry name" value="ANK_REPEAT"/>
    <property type="match status" value="2"/>
</dbReference>
<feature type="region of interest" description="Disordered" evidence="7">
    <location>
        <begin position="161"/>
        <end position="249"/>
    </location>
</feature>
<dbReference type="Proteomes" id="UP000738359">
    <property type="component" value="Unassembled WGS sequence"/>
</dbReference>
<feature type="transmembrane region" description="Helical" evidence="8">
    <location>
        <begin position="438"/>
        <end position="461"/>
    </location>
</feature>
<feature type="compositionally biased region" description="Low complexity" evidence="7">
    <location>
        <begin position="2052"/>
        <end position="2071"/>
    </location>
</feature>
<dbReference type="InterPro" id="IPR035969">
    <property type="entry name" value="Rab-GAP_TBC_sf"/>
</dbReference>
<comment type="caution">
    <text evidence="10">The sequence shown here is derived from an EMBL/GenBank/DDBJ whole genome shotgun (WGS) entry which is preliminary data.</text>
</comment>
<dbReference type="FunFam" id="1.10.8.270:FF:000031">
    <property type="entry name" value="TBC1 domain family member 5"/>
    <property type="match status" value="1"/>
</dbReference>
<dbReference type="Gene3D" id="1.10.472.80">
    <property type="entry name" value="Ypt/Rab-GAP domain of gyp1p, domain 3"/>
    <property type="match status" value="1"/>
</dbReference>
<keyword evidence="8" id="KW-0812">Transmembrane</keyword>